<keyword evidence="4" id="KW-1185">Reference proteome</keyword>
<dbReference type="RefSeq" id="WP_054019163.1">
    <property type="nucleotide sequence ID" value="NZ_BBYR01000013.1"/>
</dbReference>
<reference evidence="4" key="1">
    <citation type="submission" date="2015-07" db="EMBL/GenBank/DDBJ databases">
        <title>Discovery of a poly(ethylene terephthalate assimilation.</title>
        <authorList>
            <person name="Yoshida S."/>
            <person name="Hiraga K."/>
            <person name="Takehana T."/>
            <person name="Taniguchi I."/>
            <person name="Yamaji H."/>
            <person name="Maeda Y."/>
            <person name="Toyohara K."/>
            <person name="Miyamoto K."/>
            <person name="Kimura Y."/>
            <person name="Oda K."/>
        </authorList>
    </citation>
    <scope>NUCLEOTIDE SEQUENCE [LARGE SCALE GENOMIC DNA]</scope>
    <source>
        <strain evidence="4">NBRC 110686 / TISTR 2288 / 201-F6</strain>
    </source>
</reference>
<sequence>MPLSADCPAHVARPAVPAASAAAAAWRSVRALPLVLPIFLPLAACMSLPPLPASDPAPPALPAPVASAPVAAPEPPPPAPAPAPPRTDPADAAARQVLAASERLRALPTPELVREVVRLSEGPPSPGTSIEMALGLGLTRSPGDIARAIGLLEGLLRSAAPEAAPWQPWARLLLARYAEQRRLEDQLERQAQQLREQQRRVDQLASQLEALKAIERSMAPRPGAASPTAPGPAPAGNAPAPVRNAP</sequence>
<evidence type="ECO:0000256" key="2">
    <source>
        <dbReference type="SAM" id="MobiDB-lite"/>
    </source>
</evidence>
<dbReference type="Proteomes" id="UP000037660">
    <property type="component" value="Unassembled WGS sequence"/>
</dbReference>
<organism evidence="3 4">
    <name type="scientific">Piscinibacter sakaiensis</name>
    <name type="common">Ideonella sakaiensis</name>
    <dbReference type="NCBI Taxonomy" id="1547922"/>
    <lineage>
        <taxon>Bacteria</taxon>
        <taxon>Pseudomonadati</taxon>
        <taxon>Pseudomonadota</taxon>
        <taxon>Betaproteobacteria</taxon>
        <taxon>Burkholderiales</taxon>
        <taxon>Sphaerotilaceae</taxon>
        <taxon>Piscinibacter</taxon>
    </lineage>
</organism>
<feature type="region of interest" description="Disordered" evidence="2">
    <location>
        <begin position="62"/>
        <end position="94"/>
    </location>
</feature>
<feature type="compositionally biased region" description="Low complexity" evidence="2">
    <location>
        <begin position="219"/>
        <end position="246"/>
    </location>
</feature>
<evidence type="ECO:0000313" key="4">
    <source>
        <dbReference type="Proteomes" id="UP000037660"/>
    </source>
</evidence>
<dbReference type="AlphaFoldDB" id="A0A0K8NXP5"/>
<evidence type="ECO:0000256" key="1">
    <source>
        <dbReference type="SAM" id="Coils"/>
    </source>
</evidence>
<name>A0A0K8NXP5_PISS1</name>
<accession>A0A0K8NXP5</accession>
<dbReference type="STRING" id="1547922.ISF6_0649"/>
<feature type="coiled-coil region" evidence="1">
    <location>
        <begin position="170"/>
        <end position="214"/>
    </location>
</feature>
<dbReference type="EMBL" id="BBYR01000013">
    <property type="protein sequence ID" value="GAP35084.1"/>
    <property type="molecule type" value="Genomic_DNA"/>
</dbReference>
<feature type="compositionally biased region" description="Pro residues" evidence="2">
    <location>
        <begin position="72"/>
        <end position="87"/>
    </location>
</feature>
<evidence type="ECO:0000313" key="3">
    <source>
        <dbReference type="EMBL" id="GAP35084.1"/>
    </source>
</evidence>
<reference evidence="3 4" key="2">
    <citation type="journal article" date="2016" name="Science">
        <title>A bacterium that degrades and assimilates poly(ethylene terephthalate).</title>
        <authorList>
            <person name="Yoshida S."/>
            <person name="Hiraga K."/>
            <person name="Takehana T."/>
            <person name="Taniguchi I."/>
            <person name="Yamaji H."/>
            <person name="Maeda Y."/>
            <person name="Toyohara K."/>
            <person name="Miyamoto K."/>
            <person name="Kimura Y."/>
            <person name="Oda K."/>
        </authorList>
    </citation>
    <scope>NUCLEOTIDE SEQUENCE [LARGE SCALE GENOMIC DNA]</scope>
    <source>
        <strain evidence="4">NBRC 110686 / TISTR 2288 / 201-F6</strain>
    </source>
</reference>
<proteinExistence type="predicted"/>
<comment type="caution">
    <text evidence="3">The sequence shown here is derived from an EMBL/GenBank/DDBJ whole genome shotgun (WGS) entry which is preliminary data.</text>
</comment>
<keyword evidence="1" id="KW-0175">Coiled coil</keyword>
<protein>
    <submittedName>
        <fullName evidence="3">Uncharacterized protein</fullName>
    </submittedName>
</protein>
<dbReference type="OrthoDB" id="9181655at2"/>
<gene>
    <name evidence="3" type="ORF">ISF6_0649</name>
</gene>
<feature type="region of interest" description="Disordered" evidence="2">
    <location>
        <begin position="215"/>
        <end position="246"/>
    </location>
</feature>